<feature type="signal peptide" evidence="7">
    <location>
        <begin position="1"/>
        <end position="20"/>
    </location>
</feature>
<name>A0AAY4B5G3_9TELE</name>
<dbReference type="FunFam" id="2.10.70.10:FF:000015">
    <property type="entry name" value="CYR61 isoform 1"/>
    <property type="match status" value="1"/>
</dbReference>
<dbReference type="PROSITE" id="PS00222">
    <property type="entry name" value="IGFBP_N_1"/>
    <property type="match status" value="1"/>
</dbReference>
<comment type="subcellular location">
    <subcellularLocation>
        <location evidence="1">Secreted</location>
    </subcellularLocation>
</comment>
<dbReference type="PROSITE" id="PS01225">
    <property type="entry name" value="CTCK_2"/>
    <property type="match status" value="1"/>
</dbReference>
<dbReference type="GO" id="GO:0007165">
    <property type="term" value="P:signal transduction"/>
    <property type="evidence" value="ECO:0007669"/>
    <property type="project" value="InterPro"/>
</dbReference>
<dbReference type="InterPro" id="IPR000884">
    <property type="entry name" value="TSP1_rpt"/>
</dbReference>
<keyword evidence="12" id="KW-1185">Reference proteome</keyword>
<dbReference type="GeneID" id="114785793"/>
<dbReference type="InterPro" id="IPR001007">
    <property type="entry name" value="VWF_dom"/>
</dbReference>
<dbReference type="InterPro" id="IPR006208">
    <property type="entry name" value="Glyco_hormone_CN"/>
</dbReference>
<dbReference type="SMART" id="SM00209">
    <property type="entry name" value="TSP1"/>
    <property type="match status" value="1"/>
</dbReference>
<evidence type="ECO:0000256" key="4">
    <source>
        <dbReference type="ARBA" id="ARBA00022729"/>
    </source>
</evidence>
<accession>A0AAY4B5G3</accession>
<organism evidence="11 12">
    <name type="scientific">Denticeps clupeoides</name>
    <name type="common">denticle herring</name>
    <dbReference type="NCBI Taxonomy" id="299321"/>
    <lineage>
        <taxon>Eukaryota</taxon>
        <taxon>Metazoa</taxon>
        <taxon>Chordata</taxon>
        <taxon>Craniata</taxon>
        <taxon>Vertebrata</taxon>
        <taxon>Euteleostomi</taxon>
        <taxon>Actinopterygii</taxon>
        <taxon>Neopterygii</taxon>
        <taxon>Teleostei</taxon>
        <taxon>Clupei</taxon>
        <taxon>Clupeiformes</taxon>
        <taxon>Denticipitoidei</taxon>
        <taxon>Denticipitidae</taxon>
        <taxon>Denticeps</taxon>
    </lineage>
</organism>
<evidence type="ECO:0000256" key="7">
    <source>
        <dbReference type="SAM" id="SignalP"/>
    </source>
</evidence>
<keyword evidence="5" id="KW-1015">Disulfide bond</keyword>
<dbReference type="Pfam" id="PF19035">
    <property type="entry name" value="TSP1_CCN"/>
    <property type="match status" value="1"/>
</dbReference>
<dbReference type="GO" id="GO:0007155">
    <property type="term" value="P:cell adhesion"/>
    <property type="evidence" value="ECO:0007669"/>
    <property type="project" value="TreeGrafter"/>
</dbReference>
<evidence type="ECO:0000313" key="11">
    <source>
        <dbReference type="Ensembl" id="ENSDCDP00010016112.1"/>
    </source>
</evidence>
<keyword evidence="3" id="KW-0964">Secreted</keyword>
<dbReference type="InterPro" id="IPR050941">
    <property type="entry name" value="CCN"/>
</dbReference>
<dbReference type="InterPro" id="IPR017891">
    <property type="entry name" value="Insulin_GF-bd_Cys-rich_CS"/>
</dbReference>
<comment type="similarity">
    <text evidence="2">Belongs to the CCN family.</text>
</comment>
<gene>
    <name evidence="11" type="primary">LOC114785793</name>
</gene>
<evidence type="ECO:0000259" key="10">
    <source>
        <dbReference type="PROSITE" id="PS51323"/>
    </source>
</evidence>
<dbReference type="SMART" id="SM00121">
    <property type="entry name" value="IB"/>
    <property type="match status" value="1"/>
</dbReference>
<dbReference type="PROSITE" id="PS01208">
    <property type="entry name" value="VWFC_1"/>
    <property type="match status" value="1"/>
</dbReference>
<dbReference type="GO" id="GO:0008201">
    <property type="term" value="F:heparin binding"/>
    <property type="evidence" value="ECO:0007669"/>
    <property type="project" value="TreeGrafter"/>
</dbReference>
<dbReference type="InterPro" id="IPR043973">
    <property type="entry name" value="TSP1_CCN"/>
</dbReference>
<feature type="domain" description="IGFBP N-terminal" evidence="10">
    <location>
        <begin position="18"/>
        <end position="90"/>
    </location>
</feature>
<dbReference type="GeneTree" id="ENSGT00940000165172"/>
<dbReference type="SMART" id="SM00041">
    <property type="entry name" value="CT"/>
    <property type="match status" value="1"/>
</dbReference>
<dbReference type="PROSITE" id="PS01185">
    <property type="entry name" value="CTCK_1"/>
    <property type="match status" value="1"/>
</dbReference>
<reference evidence="11" key="2">
    <citation type="submission" date="2025-08" db="UniProtKB">
        <authorList>
            <consortium name="Ensembl"/>
        </authorList>
    </citation>
    <scope>IDENTIFICATION</scope>
</reference>
<evidence type="ECO:0000256" key="3">
    <source>
        <dbReference type="ARBA" id="ARBA00022525"/>
    </source>
</evidence>
<dbReference type="SMART" id="SM00214">
    <property type="entry name" value="VWC"/>
    <property type="match status" value="1"/>
</dbReference>
<evidence type="ECO:0000259" key="8">
    <source>
        <dbReference type="PROSITE" id="PS01225"/>
    </source>
</evidence>
<evidence type="ECO:0000313" key="12">
    <source>
        <dbReference type="Proteomes" id="UP000694580"/>
    </source>
</evidence>
<proteinExistence type="inferred from homology"/>
<evidence type="ECO:0000256" key="1">
    <source>
        <dbReference type="ARBA" id="ARBA00004613"/>
    </source>
</evidence>
<dbReference type="PIRSF" id="PIRSF036495">
    <property type="entry name" value="IGFBP_rP_CNN"/>
    <property type="match status" value="1"/>
</dbReference>
<dbReference type="PROSITE" id="PS51323">
    <property type="entry name" value="IGFBP_N_2"/>
    <property type="match status" value="1"/>
</dbReference>
<dbReference type="Ensembl" id="ENSDCDT00010017107.1">
    <property type="protein sequence ID" value="ENSDCDP00010016112.1"/>
    <property type="gene ID" value="ENSDCDG00010007426.1"/>
</dbReference>
<sequence>MNTLLYLACLTTTCVCLVGARCPAACQCPARRPVCPPGVSLVADGCGCCKVCAAQLNQDCSPALPCDRHKGLRCNYGNDVASTWGVCRAKVEGRSCEYSGRIYQNGEAFRAGCKHQCTCIDGAVGCAPLCTARLPLASPECPHPRLVRVPGQCCFSVDCHRGALPLPPRPGLSPHPNKLDRTLANNLVEDHQKGRGSKRLEVWNPPQSKCVVQTTDWSQCSSSCGMGVSSRITNGNAQCKLQKETRLCNVRPCTSLKVPPKKGRKCTRMQKSPGPVHLSYAGCRSARPYRPNYCGACSDGRCCTPQRTRTLATPFLCPVGRRVERAVMVVQSCKCSHDCSHLNEALLPPQRWLYGDTHKFAD</sequence>
<dbReference type="InterPro" id="IPR009030">
    <property type="entry name" value="Growth_fac_rcpt_cys_sf"/>
</dbReference>
<reference evidence="11 12" key="1">
    <citation type="submission" date="2020-06" db="EMBL/GenBank/DDBJ databases">
        <authorList>
            <consortium name="Wellcome Sanger Institute Data Sharing"/>
        </authorList>
    </citation>
    <scope>NUCLEOTIDE SEQUENCE [LARGE SCALE GENOMIC DNA]</scope>
</reference>
<dbReference type="Pfam" id="PF00219">
    <property type="entry name" value="IGFBP"/>
    <property type="match status" value="1"/>
</dbReference>
<dbReference type="SUPFAM" id="SSF82895">
    <property type="entry name" value="TSP-1 type 1 repeat"/>
    <property type="match status" value="1"/>
</dbReference>
<dbReference type="GO" id="GO:0005615">
    <property type="term" value="C:extracellular space"/>
    <property type="evidence" value="ECO:0007669"/>
    <property type="project" value="TreeGrafter"/>
</dbReference>
<comment type="caution">
    <text evidence="6">Lacks conserved residue(s) required for the propagation of feature annotation.</text>
</comment>
<reference evidence="11" key="3">
    <citation type="submission" date="2025-09" db="UniProtKB">
        <authorList>
            <consortium name="Ensembl"/>
        </authorList>
    </citation>
    <scope>IDENTIFICATION</scope>
</reference>
<dbReference type="GO" id="GO:0030335">
    <property type="term" value="P:positive regulation of cell migration"/>
    <property type="evidence" value="ECO:0007669"/>
    <property type="project" value="TreeGrafter"/>
</dbReference>
<feature type="domain" description="CTCK" evidence="8">
    <location>
        <begin position="266"/>
        <end position="340"/>
    </location>
</feature>
<protein>
    <submittedName>
        <fullName evidence="11">Uncharacterized protein</fullName>
    </submittedName>
</protein>
<dbReference type="PANTHER" id="PTHR11348">
    <property type="entry name" value="CONNECTIVE TISSUE GROWTH FACTOR-RELATED"/>
    <property type="match status" value="1"/>
</dbReference>
<dbReference type="Gene3D" id="2.20.100.10">
    <property type="entry name" value="Thrombospondin type-1 (TSP1) repeat"/>
    <property type="match status" value="1"/>
</dbReference>
<dbReference type="PROSITE" id="PS50184">
    <property type="entry name" value="VWFC_2"/>
    <property type="match status" value="1"/>
</dbReference>
<dbReference type="Gene3D" id="2.10.70.10">
    <property type="entry name" value="Complement Module, domain 1"/>
    <property type="match status" value="1"/>
</dbReference>
<feature type="chain" id="PRO_5044206605" evidence="7">
    <location>
        <begin position="21"/>
        <end position="362"/>
    </location>
</feature>
<dbReference type="Pfam" id="PF00093">
    <property type="entry name" value="VWC"/>
    <property type="match status" value="1"/>
</dbReference>
<dbReference type="GO" id="GO:0031012">
    <property type="term" value="C:extracellular matrix"/>
    <property type="evidence" value="ECO:0007669"/>
    <property type="project" value="TreeGrafter"/>
</dbReference>
<dbReference type="SUPFAM" id="SSF57184">
    <property type="entry name" value="Growth factor receptor domain"/>
    <property type="match status" value="1"/>
</dbReference>
<dbReference type="RefSeq" id="XP_028828239.1">
    <property type="nucleotide sequence ID" value="XM_028972406.1"/>
</dbReference>
<feature type="domain" description="VWFC" evidence="9">
    <location>
        <begin position="94"/>
        <end position="160"/>
    </location>
</feature>
<evidence type="ECO:0000256" key="5">
    <source>
        <dbReference type="ARBA" id="ARBA00023157"/>
    </source>
</evidence>
<dbReference type="GO" id="GO:0045597">
    <property type="term" value="P:positive regulation of cell differentiation"/>
    <property type="evidence" value="ECO:0007669"/>
    <property type="project" value="TreeGrafter"/>
</dbReference>
<dbReference type="GO" id="GO:0051240">
    <property type="term" value="P:positive regulation of multicellular organismal process"/>
    <property type="evidence" value="ECO:0007669"/>
    <property type="project" value="UniProtKB-ARBA"/>
</dbReference>
<dbReference type="Proteomes" id="UP000694580">
    <property type="component" value="Chromosome 3"/>
</dbReference>
<evidence type="ECO:0000256" key="6">
    <source>
        <dbReference type="PROSITE-ProRule" id="PRU00039"/>
    </source>
</evidence>
<evidence type="ECO:0000256" key="2">
    <source>
        <dbReference type="ARBA" id="ARBA00008125"/>
    </source>
</evidence>
<dbReference type="InterPro" id="IPR000867">
    <property type="entry name" value="IGFBP-like"/>
</dbReference>
<dbReference type="PROSITE" id="PS50092">
    <property type="entry name" value="TSP1"/>
    <property type="match status" value="1"/>
</dbReference>
<dbReference type="InterPro" id="IPR006207">
    <property type="entry name" value="Cys_knot_C"/>
</dbReference>
<dbReference type="InterPro" id="IPR012395">
    <property type="entry name" value="IGFBP_CNN"/>
</dbReference>
<dbReference type="AlphaFoldDB" id="A0AAY4B5G3"/>
<dbReference type="SUPFAM" id="SSF57603">
    <property type="entry name" value="FnI-like domain"/>
    <property type="match status" value="1"/>
</dbReference>
<dbReference type="InterPro" id="IPR036383">
    <property type="entry name" value="TSP1_rpt_sf"/>
</dbReference>
<dbReference type="GO" id="GO:0005178">
    <property type="term" value="F:integrin binding"/>
    <property type="evidence" value="ECO:0007669"/>
    <property type="project" value="TreeGrafter"/>
</dbReference>
<dbReference type="Pfam" id="PF00007">
    <property type="entry name" value="Cys_knot"/>
    <property type="match status" value="1"/>
</dbReference>
<dbReference type="PANTHER" id="PTHR11348:SF20">
    <property type="entry name" value="PROTEIN CYR61"/>
    <property type="match status" value="1"/>
</dbReference>
<evidence type="ECO:0000259" key="9">
    <source>
        <dbReference type="PROSITE" id="PS50184"/>
    </source>
</evidence>
<keyword evidence="4 7" id="KW-0732">Signal</keyword>